<dbReference type="AlphaFoldDB" id="A0A8J3YZB2"/>
<comment type="caution">
    <text evidence="1">The sequence shown here is derived from an EMBL/GenBank/DDBJ whole genome shotgun (WGS) entry which is preliminary data.</text>
</comment>
<dbReference type="InterPro" id="IPR029044">
    <property type="entry name" value="Nucleotide-diphossugar_trans"/>
</dbReference>
<accession>A0A8J3YZB2</accession>
<dbReference type="EMBL" id="BOPG01000006">
    <property type="protein sequence ID" value="GIJ53462.1"/>
    <property type="molecule type" value="Genomic_DNA"/>
</dbReference>
<organism evidence="1 2">
    <name type="scientific">Virgisporangium aurantiacum</name>
    <dbReference type="NCBI Taxonomy" id="175570"/>
    <lineage>
        <taxon>Bacteria</taxon>
        <taxon>Bacillati</taxon>
        <taxon>Actinomycetota</taxon>
        <taxon>Actinomycetes</taxon>
        <taxon>Micromonosporales</taxon>
        <taxon>Micromonosporaceae</taxon>
        <taxon>Virgisporangium</taxon>
    </lineage>
</organism>
<dbReference type="Proteomes" id="UP000612585">
    <property type="component" value="Unassembled WGS sequence"/>
</dbReference>
<proteinExistence type="predicted"/>
<gene>
    <name evidence="1" type="ORF">Vau01_009780</name>
</gene>
<keyword evidence="2" id="KW-1185">Reference proteome</keyword>
<reference evidence="1" key="1">
    <citation type="submission" date="2021-01" db="EMBL/GenBank/DDBJ databases">
        <title>Whole genome shotgun sequence of Virgisporangium aurantiacum NBRC 16421.</title>
        <authorList>
            <person name="Komaki H."/>
            <person name="Tamura T."/>
        </authorList>
    </citation>
    <scope>NUCLEOTIDE SEQUENCE</scope>
    <source>
        <strain evidence="1">NBRC 16421</strain>
    </source>
</reference>
<protein>
    <submittedName>
        <fullName evidence="1">Uncharacterized protein</fullName>
    </submittedName>
</protein>
<dbReference type="SUPFAM" id="SSF53448">
    <property type="entry name" value="Nucleotide-diphospho-sugar transferases"/>
    <property type="match status" value="1"/>
</dbReference>
<dbReference type="RefSeq" id="WP_203987666.1">
    <property type="nucleotide sequence ID" value="NZ_BOPG01000006.1"/>
</dbReference>
<sequence>MTRRVVIVLLGPVPWAPPGSDPPTWRRALAEDVVDLVAALAAADGAIAIGRGEHALAAAVAWPRMPVYELEVPTPRAALVAAAADGYEQAAVLAGDAPDVPGLLVGKLLQPLTTRHAAVAPSTSGGLLGVAARTPVPDWFPDLDLDDAEPADVRDAAPRRALVAVTPAWHRLRGPADLARLDPALDGWDTTRALLGG</sequence>
<evidence type="ECO:0000313" key="1">
    <source>
        <dbReference type="EMBL" id="GIJ53462.1"/>
    </source>
</evidence>
<name>A0A8J3YZB2_9ACTN</name>
<dbReference type="Gene3D" id="3.90.550.10">
    <property type="entry name" value="Spore Coat Polysaccharide Biosynthesis Protein SpsA, Chain A"/>
    <property type="match status" value="1"/>
</dbReference>
<evidence type="ECO:0000313" key="2">
    <source>
        <dbReference type="Proteomes" id="UP000612585"/>
    </source>
</evidence>